<dbReference type="Proteomes" id="UP000693672">
    <property type="component" value="Unassembled WGS sequence"/>
</dbReference>
<sequence length="106" mass="12030">MSNDDMAPVENDEPAERAEDAAQAELPQAATEADGEWRQFIRSEAEKWRRRKDDQEATLNAAASGPEPTLTSVVEQLPIDRMIQSAVRLIKKELDLQSAKKRKKRR</sequence>
<protein>
    <submittedName>
        <fullName evidence="2">Uncharacterized protein</fullName>
    </submittedName>
</protein>
<comment type="caution">
    <text evidence="2">The sequence shown here is derived from an EMBL/GenBank/DDBJ whole genome shotgun (WGS) entry which is preliminary data.</text>
</comment>
<dbReference type="AlphaFoldDB" id="A0A916NRV8"/>
<evidence type="ECO:0000313" key="2">
    <source>
        <dbReference type="EMBL" id="CAG7650227.1"/>
    </source>
</evidence>
<organism evidence="2 3">
    <name type="scientific">Paenibacillus solanacearum</name>
    <dbReference type="NCBI Taxonomy" id="2048548"/>
    <lineage>
        <taxon>Bacteria</taxon>
        <taxon>Bacillati</taxon>
        <taxon>Bacillota</taxon>
        <taxon>Bacilli</taxon>
        <taxon>Bacillales</taxon>
        <taxon>Paenibacillaceae</taxon>
        <taxon>Paenibacillus</taxon>
    </lineage>
</organism>
<dbReference type="RefSeq" id="WP_218095714.1">
    <property type="nucleotide sequence ID" value="NZ_CAJVAS010000052.1"/>
</dbReference>
<reference evidence="2" key="1">
    <citation type="submission" date="2021-06" db="EMBL/GenBank/DDBJ databases">
        <authorList>
            <person name="Criscuolo A."/>
        </authorList>
    </citation>
    <scope>NUCLEOTIDE SEQUENCE</scope>
    <source>
        <strain evidence="2">CIP111600</strain>
    </source>
</reference>
<keyword evidence="3" id="KW-1185">Reference proteome</keyword>
<name>A0A916NRV8_9BACL</name>
<feature type="region of interest" description="Disordered" evidence="1">
    <location>
        <begin position="1"/>
        <end position="69"/>
    </location>
</feature>
<accession>A0A916NRV8</accession>
<feature type="compositionally biased region" description="Basic and acidic residues" evidence="1">
    <location>
        <begin position="35"/>
        <end position="55"/>
    </location>
</feature>
<evidence type="ECO:0000313" key="3">
    <source>
        <dbReference type="Proteomes" id="UP000693672"/>
    </source>
</evidence>
<gene>
    <name evidence="2" type="ORF">PAESOLCIP111_06033</name>
</gene>
<evidence type="ECO:0000256" key="1">
    <source>
        <dbReference type="SAM" id="MobiDB-lite"/>
    </source>
</evidence>
<dbReference type="EMBL" id="CAJVAS010000052">
    <property type="protein sequence ID" value="CAG7650227.1"/>
    <property type="molecule type" value="Genomic_DNA"/>
</dbReference>
<proteinExistence type="predicted"/>